<proteinExistence type="predicted"/>
<evidence type="ECO:0000256" key="1">
    <source>
        <dbReference type="SAM" id="SignalP"/>
    </source>
</evidence>
<organism evidence="2 3">
    <name type="scientific">Lactuca sativa</name>
    <name type="common">Garden lettuce</name>
    <dbReference type="NCBI Taxonomy" id="4236"/>
    <lineage>
        <taxon>Eukaryota</taxon>
        <taxon>Viridiplantae</taxon>
        <taxon>Streptophyta</taxon>
        <taxon>Embryophyta</taxon>
        <taxon>Tracheophyta</taxon>
        <taxon>Spermatophyta</taxon>
        <taxon>Magnoliopsida</taxon>
        <taxon>eudicotyledons</taxon>
        <taxon>Gunneridae</taxon>
        <taxon>Pentapetalae</taxon>
        <taxon>asterids</taxon>
        <taxon>campanulids</taxon>
        <taxon>Asterales</taxon>
        <taxon>Asteraceae</taxon>
        <taxon>Cichorioideae</taxon>
        <taxon>Cichorieae</taxon>
        <taxon>Lactucinae</taxon>
        <taxon>Lactuca</taxon>
    </lineage>
</organism>
<dbReference type="EMBL" id="NBSK02000005">
    <property type="protein sequence ID" value="KAJ0204602.1"/>
    <property type="molecule type" value="Genomic_DNA"/>
</dbReference>
<feature type="chain" id="PRO_5040192801" description="Secreted protein" evidence="1">
    <location>
        <begin position="27"/>
        <end position="81"/>
    </location>
</feature>
<feature type="signal peptide" evidence="1">
    <location>
        <begin position="1"/>
        <end position="26"/>
    </location>
</feature>
<evidence type="ECO:0000313" key="3">
    <source>
        <dbReference type="Proteomes" id="UP000235145"/>
    </source>
</evidence>
<evidence type="ECO:0000313" key="2">
    <source>
        <dbReference type="EMBL" id="KAJ0204602.1"/>
    </source>
</evidence>
<name>A0A9R1XDX5_LACSA</name>
<keyword evidence="3" id="KW-1185">Reference proteome</keyword>
<reference evidence="2 3" key="1">
    <citation type="journal article" date="2017" name="Nat. Commun.">
        <title>Genome assembly with in vitro proximity ligation data and whole-genome triplication in lettuce.</title>
        <authorList>
            <person name="Reyes-Chin-Wo S."/>
            <person name="Wang Z."/>
            <person name="Yang X."/>
            <person name="Kozik A."/>
            <person name="Arikit S."/>
            <person name="Song C."/>
            <person name="Xia L."/>
            <person name="Froenicke L."/>
            <person name="Lavelle D.O."/>
            <person name="Truco M.J."/>
            <person name="Xia R."/>
            <person name="Zhu S."/>
            <person name="Xu C."/>
            <person name="Xu H."/>
            <person name="Xu X."/>
            <person name="Cox K."/>
            <person name="Korf I."/>
            <person name="Meyers B.C."/>
            <person name="Michelmore R.W."/>
        </authorList>
    </citation>
    <scope>NUCLEOTIDE SEQUENCE [LARGE SCALE GENOMIC DNA]</scope>
    <source>
        <strain evidence="3">cv. Salinas</strain>
        <tissue evidence="2">Seedlings</tissue>
    </source>
</reference>
<comment type="caution">
    <text evidence="2">The sequence shown here is derived from an EMBL/GenBank/DDBJ whole genome shotgun (WGS) entry which is preliminary data.</text>
</comment>
<evidence type="ECO:0008006" key="4">
    <source>
        <dbReference type="Google" id="ProtNLM"/>
    </source>
</evidence>
<sequence>MHKHTKKPHYEIFILLYSWVLGLNLSQPNAYRGTLTYENKNGGEKGWSCGMSVSLVSLDGRVLGFRWRTCGHACYFWFCSS</sequence>
<protein>
    <recommendedName>
        <fullName evidence="4">Secreted protein</fullName>
    </recommendedName>
</protein>
<keyword evidence="1" id="KW-0732">Signal</keyword>
<dbReference type="Proteomes" id="UP000235145">
    <property type="component" value="Unassembled WGS sequence"/>
</dbReference>
<accession>A0A9R1XDX5</accession>
<dbReference type="AlphaFoldDB" id="A0A9R1XDX5"/>
<gene>
    <name evidence="2" type="ORF">LSAT_V11C500235620</name>
</gene>